<dbReference type="InterPro" id="IPR010310">
    <property type="entry name" value="T7SS_ESAT-6-like"/>
</dbReference>
<keyword evidence="2" id="KW-1185">Reference proteome</keyword>
<sequence>MSSEIKQGQAINTAVNFINETKGKLQSVNARTVSEAQAEGASGWKGAGGTAFQQLMNTYNEKSREITNALDELTAGLENARRLGSSADEDVAGQSSSVVSQIESTKFSF</sequence>
<dbReference type="OrthoDB" id="3253863at2"/>
<dbReference type="Pfam" id="PF06013">
    <property type="entry name" value="WXG100"/>
    <property type="match status" value="1"/>
</dbReference>
<gene>
    <name evidence="1" type="ORF">UG56_018325</name>
</gene>
<proteinExistence type="predicted"/>
<dbReference type="InterPro" id="IPR036689">
    <property type="entry name" value="ESAT-6-like_sf"/>
</dbReference>
<comment type="caution">
    <text evidence="1">The sequence shown here is derived from an EMBL/GenBank/DDBJ whole genome shotgun (WGS) entry which is preliminary data.</text>
</comment>
<evidence type="ECO:0008006" key="3">
    <source>
        <dbReference type="Google" id="ProtNLM"/>
    </source>
</evidence>
<dbReference type="Proteomes" id="UP000033772">
    <property type="component" value="Unassembled WGS sequence"/>
</dbReference>
<reference evidence="1" key="1">
    <citation type="submission" date="2016-10" db="EMBL/GenBank/DDBJ databases">
        <title>Draft Genome Sequence of Nocardioides luteus Strain BAFB, an Alkane-Degrading Bacterium Isolated from JP-7 Polluted Soil.</title>
        <authorList>
            <person name="Brown L."/>
            <person name="Ruiz O.N."/>
            <person name="Gunasekera T."/>
        </authorList>
    </citation>
    <scope>NUCLEOTIDE SEQUENCE [LARGE SCALE GENOMIC DNA]</scope>
    <source>
        <strain evidence="1">BAFB</strain>
    </source>
</reference>
<dbReference type="Gene3D" id="1.10.287.1060">
    <property type="entry name" value="ESAT-6-like"/>
    <property type="match status" value="1"/>
</dbReference>
<accession>A0A1J4N332</accession>
<name>A0A1J4N332_9ACTN</name>
<dbReference type="STRING" id="1844.UG56_018325"/>
<dbReference type="SUPFAM" id="SSF140453">
    <property type="entry name" value="EsxAB dimer-like"/>
    <property type="match status" value="1"/>
</dbReference>
<evidence type="ECO:0000313" key="1">
    <source>
        <dbReference type="EMBL" id="OIJ25367.1"/>
    </source>
</evidence>
<dbReference type="AlphaFoldDB" id="A0A1J4N332"/>
<dbReference type="RefSeq" id="WP_045548163.1">
    <property type="nucleotide sequence ID" value="NZ_JZDQ02000026.1"/>
</dbReference>
<dbReference type="EMBL" id="JZDQ02000026">
    <property type="protein sequence ID" value="OIJ25367.1"/>
    <property type="molecule type" value="Genomic_DNA"/>
</dbReference>
<evidence type="ECO:0000313" key="2">
    <source>
        <dbReference type="Proteomes" id="UP000033772"/>
    </source>
</evidence>
<organism evidence="1 2">
    <name type="scientific">Nocardioides luteus</name>
    <dbReference type="NCBI Taxonomy" id="1844"/>
    <lineage>
        <taxon>Bacteria</taxon>
        <taxon>Bacillati</taxon>
        <taxon>Actinomycetota</taxon>
        <taxon>Actinomycetes</taxon>
        <taxon>Propionibacteriales</taxon>
        <taxon>Nocardioidaceae</taxon>
        <taxon>Nocardioides</taxon>
    </lineage>
</organism>
<protein>
    <recommendedName>
        <fullName evidence="3">ESAT-6-like protein</fullName>
    </recommendedName>
</protein>